<evidence type="ECO:0000256" key="4">
    <source>
        <dbReference type="ARBA" id="ARBA00022989"/>
    </source>
</evidence>
<dbReference type="SMART" id="SM00014">
    <property type="entry name" value="acidPPc"/>
    <property type="match status" value="1"/>
</dbReference>
<feature type="transmembrane region" description="Helical" evidence="6">
    <location>
        <begin position="26"/>
        <end position="46"/>
    </location>
</feature>
<comment type="subcellular location">
    <subcellularLocation>
        <location evidence="1">Membrane</location>
        <topology evidence="1">Multi-pass membrane protein</topology>
    </subcellularLocation>
</comment>
<dbReference type="GO" id="GO:0016020">
    <property type="term" value="C:membrane"/>
    <property type="evidence" value="ECO:0007669"/>
    <property type="project" value="UniProtKB-SubCell"/>
</dbReference>
<name>A0A6A6MFD8_HEVBR</name>
<evidence type="ECO:0000259" key="7">
    <source>
        <dbReference type="SMART" id="SM00014"/>
    </source>
</evidence>
<keyword evidence="4 6" id="KW-1133">Transmembrane helix</keyword>
<gene>
    <name evidence="8" type="ORF">GH714_018687</name>
</gene>
<evidence type="ECO:0000256" key="3">
    <source>
        <dbReference type="ARBA" id="ARBA00022692"/>
    </source>
</evidence>
<feature type="transmembrane region" description="Helical" evidence="6">
    <location>
        <begin position="66"/>
        <end position="88"/>
    </location>
</feature>
<feature type="transmembrane region" description="Helical" evidence="6">
    <location>
        <begin position="385"/>
        <end position="403"/>
    </location>
</feature>
<dbReference type="GO" id="GO:0046839">
    <property type="term" value="P:phospholipid dephosphorylation"/>
    <property type="evidence" value="ECO:0007669"/>
    <property type="project" value="TreeGrafter"/>
</dbReference>
<sequence length="619" mass="70108">MREVDLGAHTIRSHGAKVARNHMHDWLILLLLVVTEIVLYIIHPFYRFVGKDMMEDLKYPFKDNTVPTWSVPLYAVLLPIAIFIFFYIRRRDVYDLHHSILALVGISRVDDYWHHWQDVFVGAILGLVVSAFCYMQFFPPPYSEEGWGPYAYFQALEESHSNTNAGQAANALNMQAMDVEVVSLQLRQNGNEFTSLDEWNLEGGPLNLVSFPSANVQIWIQISDKMPEIQLGAHTVRSHGVKVARTHMHDWLILLLLVVIDVILNVIEPFHRFVGRDMMTDLSYPLKDNTVPFWAVPVFNNVTTDVMCTGVKSVIKEGHKSFPSGHTSWSFAGLGFLSWYLSGKIRAFDRRGHVAKLCIIFLPLLVAALIGISRVDDYWHHWQDVFAGGLIGLTVASFCYLQFFPPPYDIDGWGPHAYFQMLAESRNGSESYNNMNCLNVRQSELQSVYIDSQHQNVLNRDTSPILEGAEVDMANLSMEGESDGGVVLPVEERLYGPELCAVSHRSQMNIGAKWLREEPPSVEEMEAISDQVAQFGNCESFGPNPQILNGFGGIRGDNSGGDHVSDLGGRSNLNLMPFIDIADGVVLVDPKRKVWVWIRLLMWPIQQIHLRRVELIQKT</sequence>
<dbReference type="AlphaFoldDB" id="A0A6A6MFD8"/>
<comment type="similarity">
    <text evidence="2">Belongs to the PA-phosphatase related phosphoesterase family.</text>
</comment>
<evidence type="ECO:0000313" key="8">
    <source>
        <dbReference type="EMBL" id="KAF2310946.1"/>
    </source>
</evidence>
<feature type="transmembrane region" description="Helical" evidence="6">
    <location>
        <begin position="119"/>
        <end position="137"/>
    </location>
</feature>
<keyword evidence="5 6" id="KW-0472">Membrane</keyword>
<keyword evidence="9" id="KW-1185">Reference proteome</keyword>
<comment type="caution">
    <text evidence="8">The sequence shown here is derived from an EMBL/GenBank/DDBJ whole genome shotgun (WGS) entry which is preliminary data.</text>
</comment>
<organism evidence="8 9">
    <name type="scientific">Hevea brasiliensis</name>
    <name type="common">Para rubber tree</name>
    <name type="synonym">Siphonia brasiliensis</name>
    <dbReference type="NCBI Taxonomy" id="3981"/>
    <lineage>
        <taxon>Eukaryota</taxon>
        <taxon>Viridiplantae</taxon>
        <taxon>Streptophyta</taxon>
        <taxon>Embryophyta</taxon>
        <taxon>Tracheophyta</taxon>
        <taxon>Spermatophyta</taxon>
        <taxon>Magnoliopsida</taxon>
        <taxon>eudicotyledons</taxon>
        <taxon>Gunneridae</taxon>
        <taxon>Pentapetalae</taxon>
        <taxon>rosids</taxon>
        <taxon>fabids</taxon>
        <taxon>Malpighiales</taxon>
        <taxon>Euphorbiaceae</taxon>
        <taxon>Crotonoideae</taxon>
        <taxon>Micrandreae</taxon>
        <taxon>Hevea</taxon>
    </lineage>
</organism>
<dbReference type="InterPro" id="IPR036938">
    <property type="entry name" value="PAP2/HPO_sf"/>
</dbReference>
<dbReference type="PANTHER" id="PTHR10165:SF35">
    <property type="entry name" value="RE23632P"/>
    <property type="match status" value="1"/>
</dbReference>
<dbReference type="PANTHER" id="PTHR10165">
    <property type="entry name" value="LIPID PHOSPHATE PHOSPHATASE"/>
    <property type="match status" value="1"/>
</dbReference>
<feature type="transmembrane region" description="Helical" evidence="6">
    <location>
        <begin position="354"/>
        <end position="373"/>
    </location>
</feature>
<evidence type="ECO:0000256" key="5">
    <source>
        <dbReference type="ARBA" id="ARBA00023136"/>
    </source>
</evidence>
<accession>A0A6A6MFD8</accession>
<dbReference type="InterPro" id="IPR043216">
    <property type="entry name" value="PAP-like"/>
</dbReference>
<feature type="domain" description="Phosphatidic acid phosphatase type 2/haloperoxidase" evidence="7">
    <location>
        <begin position="253"/>
        <end position="400"/>
    </location>
</feature>
<keyword evidence="3 6" id="KW-0812">Transmembrane</keyword>
<dbReference type="CDD" id="cd03390">
    <property type="entry name" value="PAP2_containing_1_like"/>
    <property type="match status" value="1"/>
</dbReference>
<dbReference type="SUPFAM" id="SSF48317">
    <property type="entry name" value="Acid phosphatase/Vanadium-dependent haloperoxidase"/>
    <property type="match status" value="2"/>
</dbReference>
<feature type="transmembrane region" description="Helical" evidence="6">
    <location>
        <begin position="251"/>
        <end position="270"/>
    </location>
</feature>
<evidence type="ECO:0000256" key="2">
    <source>
        <dbReference type="ARBA" id="ARBA00008816"/>
    </source>
</evidence>
<evidence type="ECO:0000256" key="6">
    <source>
        <dbReference type="SAM" id="Phobius"/>
    </source>
</evidence>
<dbReference type="GO" id="GO:0008195">
    <property type="term" value="F:phosphatidate phosphatase activity"/>
    <property type="evidence" value="ECO:0007669"/>
    <property type="project" value="TreeGrafter"/>
</dbReference>
<proteinExistence type="inferred from homology"/>
<dbReference type="GO" id="GO:0006644">
    <property type="term" value="P:phospholipid metabolic process"/>
    <property type="evidence" value="ECO:0007669"/>
    <property type="project" value="InterPro"/>
</dbReference>
<dbReference type="Proteomes" id="UP000467840">
    <property type="component" value="Chromosome 14"/>
</dbReference>
<dbReference type="Gene3D" id="1.20.144.10">
    <property type="entry name" value="Phosphatidic acid phosphatase type 2/haloperoxidase"/>
    <property type="match status" value="2"/>
</dbReference>
<dbReference type="InterPro" id="IPR000326">
    <property type="entry name" value="PAP2/HPO"/>
</dbReference>
<evidence type="ECO:0000256" key="1">
    <source>
        <dbReference type="ARBA" id="ARBA00004141"/>
    </source>
</evidence>
<protein>
    <recommendedName>
        <fullName evidence="7">Phosphatidic acid phosphatase type 2/haloperoxidase domain-containing protein</fullName>
    </recommendedName>
</protein>
<dbReference type="EMBL" id="JAAGAX010000006">
    <property type="protein sequence ID" value="KAF2310946.1"/>
    <property type="molecule type" value="Genomic_DNA"/>
</dbReference>
<evidence type="ECO:0000313" key="9">
    <source>
        <dbReference type="Proteomes" id="UP000467840"/>
    </source>
</evidence>
<dbReference type="Pfam" id="PF01569">
    <property type="entry name" value="PAP2"/>
    <property type="match status" value="2"/>
</dbReference>
<reference evidence="8 9" key="1">
    <citation type="journal article" date="2020" name="Mol. Plant">
        <title>The Chromosome-Based Rubber Tree Genome Provides New Insights into Spurge Genome Evolution and Rubber Biosynthesis.</title>
        <authorList>
            <person name="Liu J."/>
            <person name="Shi C."/>
            <person name="Shi C.C."/>
            <person name="Li W."/>
            <person name="Zhang Q.J."/>
            <person name="Zhang Y."/>
            <person name="Li K."/>
            <person name="Lu H.F."/>
            <person name="Shi C."/>
            <person name="Zhu S.T."/>
            <person name="Xiao Z.Y."/>
            <person name="Nan H."/>
            <person name="Yue Y."/>
            <person name="Zhu X.G."/>
            <person name="Wu Y."/>
            <person name="Hong X.N."/>
            <person name="Fan G.Y."/>
            <person name="Tong Y."/>
            <person name="Zhang D."/>
            <person name="Mao C.L."/>
            <person name="Liu Y.L."/>
            <person name="Hao S.J."/>
            <person name="Liu W.Q."/>
            <person name="Lv M.Q."/>
            <person name="Zhang H.B."/>
            <person name="Liu Y."/>
            <person name="Hu-Tang G.R."/>
            <person name="Wang J.P."/>
            <person name="Wang J.H."/>
            <person name="Sun Y.H."/>
            <person name="Ni S.B."/>
            <person name="Chen W.B."/>
            <person name="Zhang X.C."/>
            <person name="Jiao Y.N."/>
            <person name="Eichler E.E."/>
            <person name="Li G.H."/>
            <person name="Liu X."/>
            <person name="Gao L.Z."/>
        </authorList>
    </citation>
    <scope>NUCLEOTIDE SEQUENCE [LARGE SCALE GENOMIC DNA]</scope>
    <source>
        <strain evidence="9">cv. GT1</strain>
        <tissue evidence="8">Leaf</tissue>
    </source>
</reference>